<accession>A0A4R1GL31</accession>
<keyword evidence="2" id="KW-1185">Reference proteome</keyword>
<dbReference type="AlphaFoldDB" id="A0A4R1GL31"/>
<dbReference type="OrthoDB" id="5902958at2"/>
<organism evidence="1 2">
    <name type="scientific">Marinobacterium mangrovicola</name>
    <dbReference type="NCBI Taxonomy" id="1476959"/>
    <lineage>
        <taxon>Bacteria</taxon>
        <taxon>Pseudomonadati</taxon>
        <taxon>Pseudomonadota</taxon>
        <taxon>Gammaproteobacteria</taxon>
        <taxon>Oceanospirillales</taxon>
        <taxon>Oceanospirillaceae</taxon>
        <taxon>Marinobacterium</taxon>
    </lineage>
</organism>
<evidence type="ECO:0000313" key="2">
    <source>
        <dbReference type="Proteomes" id="UP000294546"/>
    </source>
</evidence>
<protein>
    <submittedName>
        <fullName evidence="1">Uncharacterized protein</fullName>
    </submittedName>
</protein>
<comment type="caution">
    <text evidence="1">The sequence shown here is derived from an EMBL/GenBank/DDBJ whole genome shotgun (WGS) entry which is preliminary data.</text>
</comment>
<dbReference type="Proteomes" id="UP000294546">
    <property type="component" value="Unassembled WGS sequence"/>
</dbReference>
<dbReference type="RefSeq" id="WP_132288963.1">
    <property type="nucleotide sequence ID" value="NZ_SMFU01000007.1"/>
</dbReference>
<dbReference type="EMBL" id="SMFU01000007">
    <property type="protein sequence ID" value="TCK09134.1"/>
    <property type="molecule type" value="Genomic_DNA"/>
</dbReference>
<name>A0A4R1GL31_9GAMM</name>
<reference evidence="1 2" key="1">
    <citation type="submission" date="2019-03" db="EMBL/GenBank/DDBJ databases">
        <title>Genomic Encyclopedia of Archaeal and Bacterial Type Strains, Phase II (KMG-II): from individual species to whole genera.</title>
        <authorList>
            <person name="Goeker M."/>
        </authorList>
    </citation>
    <scope>NUCLEOTIDE SEQUENCE [LARGE SCALE GENOMIC DNA]</scope>
    <source>
        <strain evidence="1 2">DSM 27697</strain>
    </source>
</reference>
<evidence type="ECO:0000313" key="1">
    <source>
        <dbReference type="EMBL" id="TCK09134.1"/>
    </source>
</evidence>
<gene>
    <name evidence="1" type="ORF">CLV83_1237</name>
</gene>
<sequence length="227" mass="25661">MTDKNDGILLADAIQKLFGIKLAKHKKFKEQMESLMRSGLIEYRKAPIEFTASSRNHKLIDRQQLTKLHNAVLLHAFFPMPKVITDIFSDHSKRLEQANVISLLLTGRNSVAGIGLLRQEVLRFLEALKSDQDLTVTRLPNPFQELPQLSFGGISNVMQALLLQSAALSDADSMIAHFLNDDLGQAYRLALEIESDQEIVNLYKQRIIEAHNAASDFDNFLDDIFNQ</sequence>
<proteinExistence type="predicted"/>